<dbReference type="InterPro" id="IPR036630">
    <property type="entry name" value="Head_decoration_D_sf"/>
</dbReference>
<proteinExistence type="predicted"/>
<dbReference type="Proteomes" id="UP000269883">
    <property type="component" value="Chromosome"/>
</dbReference>
<gene>
    <name evidence="1" type="ORF">DFE_1735</name>
</gene>
<dbReference type="EMBL" id="AP017378">
    <property type="protein sequence ID" value="BBD08461.1"/>
    <property type="molecule type" value="Genomic_DNA"/>
</dbReference>
<protein>
    <recommendedName>
        <fullName evidence="3">Head decoration protein</fullName>
    </recommendedName>
</protein>
<dbReference type="AlphaFoldDB" id="A0A2Z6AYW5"/>
<dbReference type="OrthoDB" id="6121140at2"/>
<dbReference type="RefSeq" id="WP_126378575.1">
    <property type="nucleotide sequence ID" value="NZ_AP017378.1"/>
</dbReference>
<sequence>MHVASYQAPNFVGSHPAIMKHCVLASSGAEVDLVAGTVLGLVTATGKAVPWNPAAADGSEVAAVILVEDVRVPSAGDISANVYVHGEFRGKGLGWPDAATAEQKAAAVTALATKGLYVK</sequence>
<evidence type="ECO:0000313" key="2">
    <source>
        <dbReference type="Proteomes" id="UP000269883"/>
    </source>
</evidence>
<dbReference type="KEGG" id="dfl:DFE_1735"/>
<keyword evidence="2" id="KW-1185">Reference proteome</keyword>
<reference evidence="1 2" key="1">
    <citation type="journal article" date="2018" name="Sci. Adv.">
        <title>Multi-heme cytochromes provide a pathway for survival in energy-limited environments.</title>
        <authorList>
            <person name="Deng X."/>
            <person name="Dohmae N."/>
            <person name="Nealson K.H."/>
            <person name="Hashimoto K."/>
            <person name="Okamoto A."/>
        </authorList>
    </citation>
    <scope>NUCLEOTIDE SEQUENCE [LARGE SCALE GENOMIC DNA]</scope>
    <source>
        <strain evidence="1 2">IS5</strain>
    </source>
</reference>
<dbReference type="Gene3D" id="2.40.300.10">
    <property type="entry name" value="Head decoration protein D"/>
    <property type="match status" value="1"/>
</dbReference>
<organism evidence="1 2">
    <name type="scientific">Desulfovibrio ferrophilus</name>
    <dbReference type="NCBI Taxonomy" id="241368"/>
    <lineage>
        <taxon>Bacteria</taxon>
        <taxon>Pseudomonadati</taxon>
        <taxon>Thermodesulfobacteriota</taxon>
        <taxon>Desulfovibrionia</taxon>
        <taxon>Desulfovibrionales</taxon>
        <taxon>Desulfovibrionaceae</taxon>
        <taxon>Desulfovibrio</taxon>
    </lineage>
</organism>
<dbReference type="SUPFAM" id="SSF51274">
    <property type="entry name" value="Head decoration protein D (gpD, major capsid protein D)"/>
    <property type="match status" value="1"/>
</dbReference>
<name>A0A2Z6AYW5_9BACT</name>
<dbReference type="Pfam" id="PF02924">
    <property type="entry name" value="HDPD"/>
    <property type="match status" value="1"/>
</dbReference>
<evidence type="ECO:0000313" key="1">
    <source>
        <dbReference type="EMBL" id="BBD08461.1"/>
    </source>
</evidence>
<dbReference type="InterPro" id="IPR004195">
    <property type="entry name" value="Head_decoration_D"/>
</dbReference>
<accession>A0A2Z6AYW5</accession>
<evidence type="ECO:0008006" key="3">
    <source>
        <dbReference type="Google" id="ProtNLM"/>
    </source>
</evidence>